<evidence type="ECO:0000259" key="2">
    <source>
        <dbReference type="Pfam" id="PF07486"/>
    </source>
</evidence>
<sequence>MPFSSRLATFATLTLSVLALVAQSAPGLAADLPTLPAASTAIQLATPAPVPATAPAAPVIQDTVITTDDADEEVAYPTLAAAVADQSVPSNTDQDLRCLAGAIYFESRGEPLAGQLAVAEVILNRTRSRHFGGSVCDVVTQKGQFSFVRGGRMPDAPSNDDWRTAMAVAKVAMKDAWESDAANALYFNHRRAGHAAGVRVASIGNHVFYR</sequence>
<dbReference type="InterPro" id="IPR011105">
    <property type="entry name" value="Cell_wall_hydrolase_SleB"/>
</dbReference>
<comment type="caution">
    <text evidence="3">The sequence shown here is derived from an EMBL/GenBank/DDBJ whole genome shotgun (WGS) entry which is preliminary data.</text>
</comment>
<keyword evidence="3" id="KW-0378">Hydrolase</keyword>
<accession>A0A2W5PD03</accession>
<reference evidence="3 4" key="1">
    <citation type="submission" date="2017-08" db="EMBL/GenBank/DDBJ databases">
        <title>Infants hospitalized years apart are colonized by the same room-sourced microbial strains.</title>
        <authorList>
            <person name="Brooks B."/>
            <person name="Olm M.R."/>
            <person name="Firek B.A."/>
            <person name="Baker R."/>
            <person name="Thomas B.C."/>
            <person name="Morowitz M.J."/>
            <person name="Banfield J.F."/>
        </authorList>
    </citation>
    <scope>NUCLEOTIDE SEQUENCE [LARGE SCALE GENOMIC DNA]</scope>
    <source>
        <strain evidence="3">S2_005_001_R1_22</strain>
    </source>
</reference>
<keyword evidence="1" id="KW-0732">Signal</keyword>
<organism evidence="3 4">
    <name type="scientific">Sphingomonas taxi</name>
    <dbReference type="NCBI Taxonomy" id="1549858"/>
    <lineage>
        <taxon>Bacteria</taxon>
        <taxon>Pseudomonadati</taxon>
        <taxon>Pseudomonadota</taxon>
        <taxon>Alphaproteobacteria</taxon>
        <taxon>Sphingomonadales</taxon>
        <taxon>Sphingomonadaceae</taxon>
        <taxon>Sphingomonas</taxon>
    </lineage>
</organism>
<gene>
    <name evidence="3" type="ORF">DI544_05085</name>
</gene>
<dbReference type="EMBL" id="QFQI01000002">
    <property type="protein sequence ID" value="PZQ61979.1"/>
    <property type="molecule type" value="Genomic_DNA"/>
</dbReference>
<proteinExistence type="predicted"/>
<dbReference type="Gene3D" id="1.10.10.2520">
    <property type="entry name" value="Cell wall hydrolase SleB, domain 1"/>
    <property type="match status" value="1"/>
</dbReference>
<evidence type="ECO:0000313" key="4">
    <source>
        <dbReference type="Proteomes" id="UP000249229"/>
    </source>
</evidence>
<dbReference type="Proteomes" id="UP000249229">
    <property type="component" value="Unassembled WGS sequence"/>
</dbReference>
<protein>
    <submittedName>
        <fullName evidence="3">Cell wall hydrolase</fullName>
    </submittedName>
</protein>
<evidence type="ECO:0000313" key="3">
    <source>
        <dbReference type="EMBL" id="PZQ61979.1"/>
    </source>
</evidence>
<feature type="chain" id="PRO_5015876482" evidence="1">
    <location>
        <begin position="30"/>
        <end position="210"/>
    </location>
</feature>
<dbReference type="GO" id="GO:0016787">
    <property type="term" value="F:hydrolase activity"/>
    <property type="evidence" value="ECO:0007669"/>
    <property type="project" value="UniProtKB-KW"/>
</dbReference>
<dbReference type="InterPro" id="IPR042047">
    <property type="entry name" value="SleB_dom1"/>
</dbReference>
<dbReference type="Pfam" id="PF07486">
    <property type="entry name" value="Hydrolase_2"/>
    <property type="match status" value="1"/>
</dbReference>
<name>A0A2W5PD03_9SPHN</name>
<feature type="domain" description="Cell wall hydrolase SleB" evidence="2">
    <location>
        <begin position="109"/>
        <end position="209"/>
    </location>
</feature>
<feature type="signal peptide" evidence="1">
    <location>
        <begin position="1"/>
        <end position="29"/>
    </location>
</feature>
<evidence type="ECO:0000256" key="1">
    <source>
        <dbReference type="SAM" id="SignalP"/>
    </source>
</evidence>
<dbReference type="AlphaFoldDB" id="A0A2W5PD03"/>